<name>A0A1Z2L2A7_9ACTN</name>
<dbReference type="Gene3D" id="1.20.120.450">
    <property type="entry name" value="dinb family like domain"/>
    <property type="match status" value="1"/>
</dbReference>
<dbReference type="Gene3D" id="1.10.10.1320">
    <property type="entry name" value="Anti-sigma factor, zinc-finger domain"/>
    <property type="match status" value="1"/>
</dbReference>
<evidence type="ECO:0000313" key="7">
    <source>
        <dbReference type="Proteomes" id="UP000195755"/>
    </source>
</evidence>
<sequence length="411" mass="42924">MSGPAGPEAARVPESPDDPAAATACPHEEHPGRQDPPALPAPTHKVLKSLLGAWALAACSAEETAAVEEHLTDCATCADEAVRLRDAVALLHPEDNLDLDPRLRSRVLSACLGRRPARVPVPDWVAPYDAETARLDALLHDIGEAEWRAPVRLKWFDGERPVARDTTAAAVIGHLLAVDGLVAAVLGLPDPLGTLAARGATPTERTEAFWTTVAGDPGGQPPGAVRGGWREQSHALTRTASFAGADAAGRPVPYGPVSLPLADSFVDRAFECWVHAVDIADAIDYPYAPPSASHLHRMVDLGARLLPTAIAGRRRAGLAPPPHALVPAGAPGRTLHLEVEGSGGGHWYIPLDSPGATTSAAETVAHVALDAVEFCRLAAGHIPPEEAAAGQTGDRQAIRDALYATASLSRL</sequence>
<dbReference type="InterPro" id="IPR034660">
    <property type="entry name" value="DinB/YfiT-like"/>
</dbReference>
<protein>
    <recommendedName>
        <fullName evidence="8">MDMPI N domain containing protein</fullName>
    </recommendedName>
</protein>
<evidence type="ECO:0000259" key="5">
    <source>
        <dbReference type="Pfam" id="PF13490"/>
    </source>
</evidence>
<proteinExistence type="predicted"/>
<evidence type="ECO:0000256" key="3">
    <source>
        <dbReference type="SAM" id="MobiDB-lite"/>
    </source>
</evidence>
<feature type="region of interest" description="Disordered" evidence="3">
    <location>
        <begin position="1"/>
        <end position="42"/>
    </location>
</feature>
<dbReference type="KEGG" id="salj:SMD11_2760"/>
<dbReference type="Proteomes" id="UP000195755">
    <property type="component" value="Chromosome"/>
</dbReference>
<keyword evidence="2" id="KW-0804">Transcription</keyword>
<dbReference type="OrthoDB" id="4321761at2"/>
<dbReference type="Pfam" id="PF11716">
    <property type="entry name" value="MDMPI_N"/>
    <property type="match status" value="1"/>
</dbReference>
<accession>A0A1Z2L2A7</accession>
<gene>
    <name evidence="6" type="ORF">SMD11_2760</name>
</gene>
<dbReference type="Pfam" id="PF13490">
    <property type="entry name" value="zf-HC2"/>
    <property type="match status" value="1"/>
</dbReference>
<evidence type="ECO:0008006" key="8">
    <source>
        <dbReference type="Google" id="ProtNLM"/>
    </source>
</evidence>
<keyword evidence="1" id="KW-0805">Transcription regulation</keyword>
<evidence type="ECO:0000256" key="2">
    <source>
        <dbReference type="ARBA" id="ARBA00023163"/>
    </source>
</evidence>
<feature type="domain" description="Putative zinc-finger" evidence="5">
    <location>
        <begin position="49"/>
        <end position="78"/>
    </location>
</feature>
<dbReference type="RefSeq" id="WP_087926709.1">
    <property type="nucleotide sequence ID" value="NZ_CP021744.1"/>
</dbReference>
<dbReference type="EMBL" id="CP021744">
    <property type="protein sequence ID" value="ARZ68408.1"/>
    <property type="molecule type" value="Genomic_DNA"/>
</dbReference>
<feature type="domain" description="Mycothiol-dependent maleylpyruvate isomerase metal-binding" evidence="4">
    <location>
        <begin position="129"/>
        <end position="280"/>
    </location>
</feature>
<dbReference type="InterPro" id="IPR024344">
    <property type="entry name" value="MDMPI_metal-binding"/>
</dbReference>
<dbReference type="SUPFAM" id="SSF109854">
    <property type="entry name" value="DinB/YfiT-like putative metalloenzymes"/>
    <property type="match status" value="1"/>
</dbReference>
<organism evidence="6 7">
    <name type="scientific">Streptomyces albireticuli</name>
    <dbReference type="NCBI Taxonomy" id="1940"/>
    <lineage>
        <taxon>Bacteria</taxon>
        <taxon>Bacillati</taxon>
        <taxon>Actinomycetota</taxon>
        <taxon>Actinomycetes</taxon>
        <taxon>Kitasatosporales</taxon>
        <taxon>Streptomycetaceae</taxon>
        <taxon>Streptomyces</taxon>
    </lineage>
</organism>
<dbReference type="GO" id="GO:0046872">
    <property type="term" value="F:metal ion binding"/>
    <property type="evidence" value="ECO:0007669"/>
    <property type="project" value="InterPro"/>
</dbReference>
<dbReference type="InterPro" id="IPR027383">
    <property type="entry name" value="Znf_put"/>
</dbReference>
<evidence type="ECO:0000256" key="1">
    <source>
        <dbReference type="ARBA" id="ARBA00023015"/>
    </source>
</evidence>
<dbReference type="InterPro" id="IPR041916">
    <property type="entry name" value="Anti_sigma_zinc_sf"/>
</dbReference>
<evidence type="ECO:0000313" key="6">
    <source>
        <dbReference type="EMBL" id="ARZ68408.1"/>
    </source>
</evidence>
<evidence type="ECO:0000259" key="4">
    <source>
        <dbReference type="Pfam" id="PF11716"/>
    </source>
</evidence>
<reference evidence="6 7" key="1">
    <citation type="submission" date="2017-06" db="EMBL/GenBank/DDBJ databases">
        <title>Streptomyces albireticuli Genome sequencing and assembly.</title>
        <authorList>
            <person name="Wang Y."/>
            <person name="Du B."/>
            <person name="Ding Y."/>
            <person name="Liu H."/>
            <person name="Hou Q."/>
            <person name="Liu K."/>
            <person name="Yao L."/>
            <person name="Wang C."/>
        </authorList>
    </citation>
    <scope>NUCLEOTIDE SEQUENCE [LARGE SCALE GENOMIC DNA]</scope>
    <source>
        <strain evidence="6 7">MDJK11</strain>
    </source>
</reference>
<dbReference type="AlphaFoldDB" id="A0A1Z2L2A7"/>